<gene>
    <name evidence="2" type="ORF">NCTC11165_00658</name>
</gene>
<protein>
    <recommendedName>
        <fullName evidence="1">ABC-three component systems C-terminal domain-containing protein</fullName>
    </recommendedName>
</protein>
<dbReference type="EMBL" id="UAQM01000001">
    <property type="protein sequence ID" value="SPU42511.1"/>
    <property type="molecule type" value="Genomic_DNA"/>
</dbReference>
<organism evidence="2 3">
    <name type="scientific">Brevundimonas diminuta</name>
    <name type="common">Pseudomonas diminuta</name>
    <dbReference type="NCBI Taxonomy" id="293"/>
    <lineage>
        <taxon>Bacteria</taxon>
        <taxon>Pseudomonadati</taxon>
        <taxon>Pseudomonadota</taxon>
        <taxon>Alphaproteobacteria</taxon>
        <taxon>Caulobacterales</taxon>
        <taxon>Caulobacteraceae</taxon>
        <taxon>Brevundimonas</taxon>
    </lineage>
</organism>
<dbReference type="AlphaFoldDB" id="A0A2X1BL80"/>
<accession>A0A2X1BL80</accession>
<proteinExistence type="predicted"/>
<reference evidence="2 3" key="1">
    <citation type="submission" date="2018-06" db="EMBL/GenBank/DDBJ databases">
        <authorList>
            <consortium name="Pathogen Informatics"/>
            <person name="Doyle S."/>
        </authorList>
    </citation>
    <scope>NUCLEOTIDE SEQUENCE [LARGE SCALE GENOMIC DNA]</scope>
    <source>
        <strain evidence="2 3">NCTC11165</strain>
    </source>
</reference>
<evidence type="ECO:0000313" key="2">
    <source>
        <dbReference type="EMBL" id="SPU42511.1"/>
    </source>
</evidence>
<dbReference type="Pfam" id="PF20283">
    <property type="entry name" value="CTD7"/>
    <property type="match status" value="1"/>
</dbReference>
<evidence type="ECO:0000313" key="3">
    <source>
        <dbReference type="Proteomes" id="UP000250358"/>
    </source>
</evidence>
<sequence length="355" mass="39571">MVAVEHFDDVAVLRDGKLIVAEQDKNTSNPSAKVLSNRSHALWRTLQIWLQLRETPEGQGCGRHLLFVNQWVATPLASLLRDRAKNSIPTAEILAAFRDAGAKRGKAKIDLIIVDVLAHDDAALTSLIEAIEIVEADAPATARAILSNGLALHPQADANAIIDGLLGWLTTKVRTDWSEGRAALITREQILVQCHALQDLQKKSRFLPRPSDDVAISADDRERALARNFVGHLGRIAAEQEDVVQAVDHFLKFSIEKHRLVKGGDVPLAEWTNRSNRLQERWRNIMRRRSREMTSASASTIGLAVLADTTYEHKETLDGHPCDELYMTSGNYHRLAESDEVWWHPTFQQGGDDEG</sequence>
<dbReference type="Proteomes" id="UP000250358">
    <property type="component" value="Unassembled WGS sequence"/>
</dbReference>
<feature type="domain" description="ABC-three component systems C-terminal" evidence="1">
    <location>
        <begin position="229"/>
        <end position="349"/>
    </location>
</feature>
<evidence type="ECO:0000259" key="1">
    <source>
        <dbReference type="Pfam" id="PF20283"/>
    </source>
</evidence>
<dbReference type="InterPro" id="IPR046913">
    <property type="entry name" value="ABC-3C_CTD7"/>
</dbReference>
<name>A0A2X1BL80_BREDI</name>